<dbReference type="OrthoDB" id="5645169at2"/>
<protein>
    <recommendedName>
        <fullName evidence="4">Enhanced entry protein EnhB</fullName>
    </recommendedName>
</protein>
<organism evidence="2 3">
    <name type="scientific">Legionella santicrucis</name>
    <dbReference type="NCBI Taxonomy" id="45074"/>
    <lineage>
        <taxon>Bacteria</taxon>
        <taxon>Pseudomonadati</taxon>
        <taxon>Pseudomonadota</taxon>
        <taxon>Gammaproteobacteria</taxon>
        <taxon>Legionellales</taxon>
        <taxon>Legionellaceae</taxon>
        <taxon>Legionella</taxon>
    </lineage>
</organism>
<feature type="chain" id="PRO_5006917389" description="Enhanced entry protein EnhB" evidence="1">
    <location>
        <begin position="19"/>
        <end position="161"/>
    </location>
</feature>
<evidence type="ECO:0000313" key="2">
    <source>
        <dbReference type="EMBL" id="KTD53709.1"/>
    </source>
</evidence>
<feature type="signal peptide" evidence="1">
    <location>
        <begin position="1"/>
        <end position="18"/>
    </location>
</feature>
<keyword evidence="3" id="KW-1185">Reference proteome</keyword>
<dbReference type="Proteomes" id="UP000054703">
    <property type="component" value="Unassembled WGS sequence"/>
</dbReference>
<sequence>MRVFVFLYCLLLSFYATAESTLPSGCQAVTVQGESVTLKTKSSSLFFIHNLTAADLWITHPVTNPSASAGWTTRLKGGNWSALTLKKGPFILNCIESKPGHEQQAPCEGAIAVCQWKAKGVKIPAKAKKTTFWVAEDMSLSGVTAAVGTRGFVIPVAKSDE</sequence>
<accession>A0A0W0Y9T5</accession>
<dbReference type="RefSeq" id="WP_058515986.1">
    <property type="nucleotide sequence ID" value="NZ_CAAAIH010000052.1"/>
</dbReference>
<keyword evidence="1" id="KW-0732">Signal</keyword>
<reference evidence="2 3" key="1">
    <citation type="submission" date="2015-11" db="EMBL/GenBank/DDBJ databases">
        <title>Genomic analysis of 38 Legionella species identifies large and diverse effector repertoires.</title>
        <authorList>
            <person name="Burstein D."/>
            <person name="Amaro F."/>
            <person name="Zusman T."/>
            <person name="Lifshitz Z."/>
            <person name="Cohen O."/>
            <person name="Gilbert J.A."/>
            <person name="Pupko T."/>
            <person name="Shuman H.A."/>
            <person name="Segal G."/>
        </authorList>
    </citation>
    <scope>NUCLEOTIDE SEQUENCE [LARGE SCALE GENOMIC DNA]</scope>
    <source>
        <strain evidence="2 3">SC-63-C7</strain>
    </source>
</reference>
<comment type="caution">
    <text evidence="2">The sequence shown here is derived from an EMBL/GenBank/DDBJ whole genome shotgun (WGS) entry which is preliminary data.</text>
</comment>
<dbReference type="STRING" id="45074.Lsan_4119"/>
<evidence type="ECO:0008006" key="4">
    <source>
        <dbReference type="Google" id="ProtNLM"/>
    </source>
</evidence>
<proteinExistence type="predicted"/>
<gene>
    <name evidence="2" type="ORF">Lsan_4119</name>
</gene>
<name>A0A0W0Y9T5_9GAMM</name>
<dbReference type="PATRIC" id="fig|45074.5.peg.4425"/>
<evidence type="ECO:0000256" key="1">
    <source>
        <dbReference type="SAM" id="SignalP"/>
    </source>
</evidence>
<dbReference type="EMBL" id="LNYU01000091">
    <property type="protein sequence ID" value="KTD53709.1"/>
    <property type="molecule type" value="Genomic_DNA"/>
</dbReference>
<dbReference type="AlphaFoldDB" id="A0A0W0Y9T5"/>
<evidence type="ECO:0000313" key="3">
    <source>
        <dbReference type="Proteomes" id="UP000054703"/>
    </source>
</evidence>